<sequence>MRDPLVCAYEALAAAIVKVHGNDFPVLDGDPDPTVFKKRLPAAHIVQISGTVEKALMREYEPHGLINNGDGTYTVGTESCRFDYLIQVSFYGAKPGIAQRLSTAFMAYVEVDNELTIPGDKWGESMQIFLEAPPIPPRGEPDLYQCDATYRCRGKLITEEKVQSIDISKLKFKIE</sequence>
<gene>
    <name evidence="1" type="ORF">Q3C12_26850</name>
</gene>
<organism evidence="1 2">
    <name type="scientific">Paenibacillus ehimensis</name>
    <dbReference type="NCBI Taxonomy" id="79264"/>
    <lineage>
        <taxon>Bacteria</taxon>
        <taxon>Bacillati</taxon>
        <taxon>Bacillota</taxon>
        <taxon>Bacilli</taxon>
        <taxon>Bacillales</taxon>
        <taxon>Paenibacillaceae</taxon>
        <taxon>Paenibacillus</taxon>
    </lineage>
</organism>
<protein>
    <submittedName>
        <fullName evidence="1">Uncharacterized protein</fullName>
    </submittedName>
</protein>
<dbReference type="EMBL" id="JAUMKJ010000044">
    <property type="protein sequence ID" value="MDO3680635.1"/>
    <property type="molecule type" value="Genomic_DNA"/>
</dbReference>
<dbReference type="Proteomes" id="UP001168883">
    <property type="component" value="Unassembled WGS sequence"/>
</dbReference>
<evidence type="ECO:0000313" key="1">
    <source>
        <dbReference type="EMBL" id="MDO3680635.1"/>
    </source>
</evidence>
<reference evidence="1" key="1">
    <citation type="submission" date="2023-07" db="EMBL/GenBank/DDBJ databases">
        <authorList>
            <person name="Aktuganov G."/>
            <person name="Boyko T."/>
            <person name="Delegan Y."/>
            <person name="Galimzianova N."/>
            <person name="Gilvanova E."/>
            <person name="Korobov V."/>
            <person name="Kuzmina L."/>
            <person name="Melentiev A."/>
            <person name="Milman P."/>
            <person name="Ryabova A."/>
            <person name="Stupak E."/>
            <person name="Yasakov T."/>
            <person name="Zharikova N."/>
            <person name="Zhurenko E."/>
        </authorList>
    </citation>
    <scope>NUCLEOTIDE SEQUENCE</scope>
    <source>
        <strain evidence="1">IB-739</strain>
    </source>
</reference>
<proteinExistence type="predicted"/>
<comment type="caution">
    <text evidence="1">The sequence shown here is derived from an EMBL/GenBank/DDBJ whole genome shotgun (WGS) entry which is preliminary data.</text>
</comment>
<name>A0ABT8VI22_9BACL</name>
<evidence type="ECO:0000313" key="2">
    <source>
        <dbReference type="Proteomes" id="UP001168883"/>
    </source>
</evidence>
<accession>A0ABT8VI22</accession>
<keyword evidence="2" id="KW-1185">Reference proteome</keyword>
<dbReference type="RefSeq" id="WP_302880854.1">
    <property type="nucleotide sequence ID" value="NZ_JAUMKJ010000044.1"/>
</dbReference>